<proteinExistence type="inferred from homology"/>
<dbReference type="InterPro" id="IPR036188">
    <property type="entry name" value="FAD/NAD-bd_sf"/>
</dbReference>
<dbReference type="GO" id="GO:0050660">
    <property type="term" value="F:flavin adenine dinucleotide binding"/>
    <property type="evidence" value="ECO:0007669"/>
    <property type="project" value="TreeGrafter"/>
</dbReference>
<dbReference type="InterPro" id="IPR001100">
    <property type="entry name" value="Pyr_nuc-diS_OxRdtase"/>
</dbReference>
<protein>
    <submittedName>
        <fullName evidence="13">FAD-binding protein</fullName>
    </submittedName>
</protein>
<evidence type="ECO:0000256" key="8">
    <source>
        <dbReference type="PIRSR" id="PIRSR000350-3"/>
    </source>
</evidence>
<evidence type="ECO:0000256" key="9">
    <source>
        <dbReference type="PIRSR" id="PIRSR000350-4"/>
    </source>
</evidence>
<dbReference type="SUPFAM" id="SSF55424">
    <property type="entry name" value="FAD/NAD-linked reductases, dimerisation (C-terminal) domain"/>
    <property type="match status" value="1"/>
</dbReference>
<dbReference type="PANTHER" id="PTHR43014">
    <property type="entry name" value="MERCURIC REDUCTASE"/>
    <property type="match status" value="1"/>
</dbReference>
<name>A0A4Y8LYY3_9BACL</name>
<feature type="binding site" evidence="8">
    <location>
        <position position="200"/>
    </location>
    <ligand>
        <name>NAD(+)</name>
        <dbReference type="ChEBI" id="CHEBI:57540"/>
    </ligand>
</feature>
<comment type="cofactor">
    <cofactor evidence="8">
        <name>FAD</name>
        <dbReference type="ChEBI" id="CHEBI:57692"/>
    </cofactor>
    <text evidence="8">Binds 1 FAD per subunit.</text>
</comment>
<dbReference type="Pfam" id="PF07992">
    <property type="entry name" value="Pyr_redox_2"/>
    <property type="match status" value="1"/>
</dbReference>
<evidence type="ECO:0000313" key="14">
    <source>
        <dbReference type="Proteomes" id="UP000297900"/>
    </source>
</evidence>
<feature type="binding site" evidence="8">
    <location>
        <begin position="177"/>
        <end position="184"/>
    </location>
    <ligand>
        <name>NAD(+)</name>
        <dbReference type="ChEBI" id="CHEBI:57540"/>
    </ligand>
</feature>
<feature type="binding site" evidence="8">
    <location>
        <position position="51"/>
    </location>
    <ligand>
        <name>FAD</name>
        <dbReference type="ChEBI" id="CHEBI:57692"/>
    </ligand>
</feature>
<dbReference type="AlphaFoldDB" id="A0A4Y8LYY3"/>
<dbReference type="PIRSF" id="PIRSF000350">
    <property type="entry name" value="Mercury_reductase_MerA"/>
    <property type="match status" value="1"/>
</dbReference>
<dbReference type="PANTHER" id="PTHR43014:SF2">
    <property type="entry name" value="MERCURIC REDUCTASE"/>
    <property type="match status" value="1"/>
</dbReference>
<dbReference type="InterPro" id="IPR004099">
    <property type="entry name" value="Pyr_nucl-diS_OxRdtase_dimer"/>
</dbReference>
<keyword evidence="6" id="KW-1015">Disulfide bond</keyword>
<evidence type="ECO:0000256" key="10">
    <source>
        <dbReference type="RuleBase" id="RU003691"/>
    </source>
</evidence>
<feature type="binding site" evidence="8">
    <location>
        <position position="307"/>
    </location>
    <ligand>
        <name>FAD</name>
        <dbReference type="ChEBI" id="CHEBI:57692"/>
    </ligand>
</feature>
<evidence type="ECO:0000256" key="6">
    <source>
        <dbReference type="ARBA" id="ARBA00023157"/>
    </source>
</evidence>
<accession>A0A4Y8LYY3</accession>
<dbReference type="EMBL" id="SOMN01000009">
    <property type="protein sequence ID" value="TFE27552.1"/>
    <property type="molecule type" value="Genomic_DNA"/>
</dbReference>
<keyword evidence="2 10" id="KW-0285">Flavoprotein</keyword>
<feature type="disulfide bond" description="Redox-active" evidence="9">
    <location>
        <begin position="42"/>
        <end position="47"/>
    </location>
</feature>
<dbReference type="SUPFAM" id="SSF51905">
    <property type="entry name" value="FAD/NAD(P)-binding domain"/>
    <property type="match status" value="1"/>
</dbReference>
<dbReference type="Gene3D" id="3.30.390.30">
    <property type="match status" value="1"/>
</dbReference>
<keyword evidence="3 8" id="KW-0274">FAD</keyword>
<evidence type="ECO:0000313" key="13">
    <source>
        <dbReference type="EMBL" id="TFE27552.1"/>
    </source>
</evidence>
<sequence length="477" mass="52252">MKSYDLIVIGGGSGGLTVAAGAVGFGVKVALIEKEPEPGGDCLHIGCVPSKALIAAAKELHTAKKAAEAYGLELKGEANYLEAYRRVQAAKAAIQPHDSAERFRSMGVDVFQGHGQFRDKHHIEIKGGEVLYGKRIVIATGSRAAIPPIDGLQDVDFLTNESVFDIKALPESLVIIGAGPVGLELAQAFARLGSKVTVLERGSQILNKEDAELVPYAQAALEKEMSFVFKASVKKVEPMPDGRKRLWIERDGEKLQLETHAILIAAGRRPNTDRLGLLTIGIQMDGDHIAVKKTLQTSIPHIYAVGDVIKPYPFTHAAGMEGKIVVGNAVFGLKRKVSYDHVPWVIYTDPEIFHLGITEEEARKHVGDEVRIYKVTLDHVDRFITDRNTEGIVKVITDRKGRILGAHAAGNGAGDWMQQAVFMKRFGHKLPAISHVVHPYPARSEALLKTADQYWRDKLFQGGIAGRIMKAYVKWFR</sequence>
<evidence type="ECO:0000256" key="3">
    <source>
        <dbReference type="ARBA" id="ARBA00022827"/>
    </source>
</evidence>
<keyword evidence="8" id="KW-0547">Nucleotide-binding</keyword>
<evidence type="ECO:0000259" key="12">
    <source>
        <dbReference type="Pfam" id="PF07992"/>
    </source>
</evidence>
<keyword evidence="5 10" id="KW-0560">Oxidoreductase</keyword>
<dbReference type="RefSeq" id="WP_135151961.1">
    <property type="nucleotide sequence ID" value="NZ_SOMN01000009.1"/>
</dbReference>
<dbReference type="PROSITE" id="PS00076">
    <property type="entry name" value="PYRIDINE_REDOX_1"/>
    <property type="match status" value="1"/>
</dbReference>
<dbReference type="InterPro" id="IPR016156">
    <property type="entry name" value="FAD/NAD-linked_Rdtase_dimer_sf"/>
</dbReference>
<evidence type="ECO:0000259" key="11">
    <source>
        <dbReference type="Pfam" id="PF02852"/>
    </source>
</evidence>
<dbReference type="PRINTS" id="PR00368">
    <property type="entry name" value="FADPNR"/>
</dbReference>
<dbReference type="GO" id="GO:0016668">
    <property type="term" value="F:oxidoreductase activity, acting on a sulfur group of donors, NAD(P) as acceptor"/>
    <property type="evidence" value="ECO:0007669"/>
    <property type="project" value="InterPro"/>
</dbReference>
<keyword evidence="14" id="KW-1185">Reference proteome</keyword>
<evidence type="ECO:0000256" key="2">
    <source>
        <dbReference type="ARBA" id="ARBA00022630"/>
    </source>
</evidence>
<dbReference type="PRINTS" id="PR00411">
    <property type="entry name" value="PNDRDTASEI"/>
</dbReference>
<dbReference type="Proteomes" id="UP000297900">
    <property type="component" value="Unassembled WGS sequence"/>
</dbReference>
<dbReference type="InterPro" id="IPR023753">
    <property type="entry name" value="FAD/NAD-binding_dom"/>
</dbReference>
<keyword evidence="7 10" id="KW-0676">Redox-active center</keyword>
<evidence type="ECO:0000256" key="1">
    <source>
        <dbReference type="ARBA" id="ARBA00007532"/>
    </source>
</evidence>
<feature type="domain" description="FAD/NAD(P)-binding" evidence="12">
    <location>
        <begin position="4"/>
        <end position="322"/>
    </location>
</feature>
<feature type="binding site" evidence="8">
    <location>
        <position position="115"/>
    </location>
    <ligand>
        <name>FAD</name>
        <dbReference type="ChEBI" id="CHEBI:57692"/>
    </ligand>
</feature>
<dbReference type="Gene3D" id="3.50.50.60">
    <property type="entry name" value="FAD/NAD(P)-binding domain"/>
    <property type="match status" value="2"/>
</dbReference>
<dbReference type="GO" id="GO:0003955">
    <property type="term" value="F:NAD(P)H dehydrogenase (quinone) activity"/>
    <property type="evidence" value="ECO:0007669"/>
    <property type="project" value="TreeGrafter"/>
</dbReference>
<evidence type="ECO:0000256" key="4">
    <source>
        <dbReference type="ARBA" id="ARBA00022857"/>
    </source>
</evidence>
<reference evidence="13 14" key="1">
    <citation type="submission" date="2019-03" db="EMBL/GenBank/DDBJ databases">
        <title>Cohnella endophytica sp. nov., a novel endophytic bacterium isolated from bark of Sonneratia apetala.</title>
        <authorList>
            <person name="Tuo L."/>
        </authorList>
    </citation>
    <scope>NUCLEOTIDE SEQUENCE [LARGE SCALE GENOMIC DNA]</scope>
    <source>
        <strain evidence="13 14">CCTCC AB 208254</strain>
    </source>
</reference>
<comment type="caution">
    <text evidence="13">The sequence shown here is derived from an EMBL/GenBank/DDBJ whole genome shotgun (WGS) entry which is preliminary data.</text>
</comment>
<dbReference type="InterPro" id="IPR012999">
    <property type="entry name" value="Pyr_OxRdtase_I_AS"/>
</dbReference>
<feature type="domain" description="Pyridine nucleotide-disulphide oxidoreductase dimerisation" evidence="11">
    <location>
        <begin position="342"/>
        <end position="449"/>
    </location>
</feature>
<gene>
    <name evidence="13" type="ORF">E2980_09560</name>
</gene>
<dbReference type="OrthoDB" id="9800167at2"/>
<dbReference type="Pfam" id="PF02852">
    <property type="entry name" value="Pyr_redox_dim"/>
    <property type="match status" value="1"/>
</dbReference>
<feature type="binding site" evidence="8">
    <location>
        <begin position="140"/>
        <end position="142"/>
    </location>
    <ligand>
        <name>FAD</name>
        <dbReference type="ChEBI" id="CHEBI:57692"/>
    </ligand>
</feature>
<comment type="similarity">
    <text evidence="1 10">Belongs to the class-I pyridine nucleotide-disulfide oxidoreductase family.</text>
</comment>
<feature type="binding site" evidence="8">
    <location>
        <position position="267"/>
    </location>
    <ligand>
        <name>NAD(+)</name>
        <dbReference type="ChEBI" id="CHEBI:57540"/>
    </ligand>
</feature>
<organism evidence="13 14">
    <name type="scientific">Cohnella luojiensis</name>
    <dbReference type="NCBI Taxonomy" id="652876"/>
    <lineage>
        <taxon>Bacteria</taxon>
        <taxon>Bacillati</taxon>
        <taxon>Bacillota</taxon>
        <taxon>Bacilli</taxon>
        <taxon>Bacillales</taxon>
        <taxon>Paenibacillaceae</taxon>
        <taxon>Cohnella</taxon>
    </lineage>
</organism>
<keyword evidence="8" id="KW-0520">NAD</keyword>
<keyword evidence="4" id="KW-0521">NADP</keyword>
<evidence type="ECO:0000256" key="5">
    <source>
        <dbReference type="ARBA" id="ARBA00023002"/>
    </source>
</evidence>
<evidence type="ECO:0000256" key="7">
    <source>
        <dbReference type="ARBA" id="ARBA00023284"/>
    </source>
</evidence>